<dbReference type="InterPro" id="IPR012312">
    <property type="entry name" value="Hemerythrin-like"/>
</dbReference>
<keyword evidence="6" id="KW-1185">Reference proteome</keyword>
<dbReference type="PANTHER" id="PTHR35585">
    <property type="entry name" value="HHE DOMAIN PROTEIN (AFU_ORTHOLOGUE AFUA_4G00730)"/>
    <property type="match status" value="1"/>
</dbReference>
<accession>A0A8J3A5R4</accession>
<dbReference type="EMBL" id="BMGZ01000001">
    <property type="protein sequence ID" value="GGH94368.1"/>
    <property type="molecule type" value="Genomic_DNA"/>
</dbReference>
<feature type="compositionally biased region" description="Basic and acidic residues" evidence="1">
    <location>
        <begin position="1"/>
        <end position="18"/>
    </location>
</feature>
<dbReference type="EMBL" id="VCJR02000001">
    <property type="protein sequence ID" value="NHK27099.1"/>
    <property type="molecule type" value="Genomic_DNA"/>
</dbReference>
<gene>
    <name evidence="4" type="ORF">FF098_004165</name>
    <name evidence="3" type="ORF">GCM10011355_08390</name>
</gene>
<evidence type="ECO:0000313" key="6">
    <source>
        <dbReference type="Proteomes" id="UP000818603"/>
    </source>
</evidence>
<evidence type="ECO:0000313" key="3">
    <source>
        <dbReference type="EMBL" id="GGH94368.1"/>
    </source>
</evidence>
<dbReference type="AlphaFoldDB" id="A0A8J3A5R4"/>
<proteinExistence type="predicted"/>
<reference evidence="3" key="1">
    <citation type="journal article" date="2014" name="Int. J. Syst. Evol. Microbiol.">
        <title>Complete genome sequence of Corynebacterium casei LMG S-19264T (=DSM 44701T), isolated from a smear-ripened cheese.</title>
        <authorList>
            <consortium name="US DOE Joint Genome Institute (JGI-PGF)"/>
            <person name="Walter F."/>
            <person name="Albersmeier A."/>
            <person name="Kalinowski J."/>
            <person name="Ruckert C."/>
        </authorList>
    </citation>
    <scope>NUCLEOTIDE SEQUENCE</scope>
    <source>
        <strain evidence="3">CGMCC 1.14984</strain>
    </source>
</reference>
<sequence length="150" mass="17479">MDIYTRLKKDHDTQRDLGEQIANTEGDSNERRVLWQRYKIELEAHASAEEQTFYAELMSHPEASDQTRHSVAEHKDAADLVEEIDDMDMSSPGWLTKFKQLRHDIEHHVDEEEEDVFPLAKKNIDDGRAKELASEFNDRKPAEEEKEAAE</sequence>
<feature type="region of interest" description="Disordered" evidence="1">
    <location>
        <begin position="122"/>
        <end position="150"/>
    </location>
</feature>
<evidence type="ECO:0000256" key="1">
    <source>
        <dbReference type="SAM" id="MobiDB-lite"/>
    </source>
</evidence>
<feature type="domain" description="Hemerythrin-like" evidence="2">
    <location>
        <begin position="3"/>
        <end position="120"/>
    </location>
</feature>
<reference evidence="3" key="3">
    <citation type="submission" date="2020-09" db="EMBL/GenBank/DDBJ databases">
        <authorList>
            <person name="Sun Q."/>
            <person name="Zhou Y."/>
        </authorList>
    </citation>
    <scope>NUCLEOTIDE SEQUENCE</scope>
    <source>
        <strain evidence="3">CGMCC 1.14984</strain>
    </source>
</reference>
<dbReference type="Proteomes" id="UP000818603">
    <property type="component" value="Unassembled WGS sequence"/>
</dbReference>
<reference evidence="4 6" key="2">
    <citation type="submission" date="2020-02" db="EMBL/GenBank/DDBJ databases">
        <title>Genome sequence of Parvularcula flava strain NH6-79.</title>
        <authorList>
            <person name="Abdul Karim M.H."/>
            <person name="Lam M.Q."/>
            <person name="Chen S.J."/>
            <person name="Yahya A."/>
            <person name="Shahir S."/>
            <person name="Shamsir M.S."/>
            <person name="Chong C.S."/>
        </authorList>
    </citation>
    <scope>NUCLEOTIDE SEQUENCE [LARGE SCALE GENOMIC DNA]</scope>
    <source>
        <strain evidence="4 6">NH6-79</strain>
    </source>
</reference>
<evidence type="ECO:0000313" key="4">
    <source>
        <dbReference type="EMBL" id="NHK27099.1"/>
    </source>
</evidence>
<protein>
    <submittedName>
        <fullName evidence="4">Hemerythrin domain-containing protein</fullName>
    </submittedName>
</protein>
<name>A0A8J3A5R4_9PROT</name>
<dbReference type="Pfam" id="PF01814">
    <property type="entry name" value="Hemerythrin"/>
    <property type="match status" value="1"/>
</dbReference>
<dbReference type="Proteomes" id="UP000621856">
    <property type="component" value="Unassembled WGS sequence"/>
</dbReference>
<dbReference type="Gene3D" id="1.20.120.520">
    <property type="entry name" value="nmb1532 protein domain like"/>
    <property type="match status" value="1"/>
</dbReference>
<organism evidence="3 5">
    <name type="scientific">Aquisalinus luteolus</name>
    <dbReference type="NCBI Taxonomy" id="1566827"/>
    <lineage>
        <taxon>Bacteria</taxon>
        <taxon>Pseudomonadati</taxon>
        <taxon>Pseudomonadota</taxon>
        <taxon>Alphaproteobacteria</taxon>
        <taxon>Parvularculales</taxon>
        <taxon>Parvularculaceae</taxon>
        <taxon>Aquisalinus</taxon>
    </lineage>
</organism>
<comment type="caution">
    <text evidence="3">The sequence shown here is derived from an EMBL/GenBank/DDBJ whole genome shotgun (WGS) entry which is preliminary data.</text>
</comment>
<feature type="region of interest" description="Disordered" evidence="1">
    <location>
        <begin position="1"/>
        <end position="26"/>
    </location>
</feature>
<evidence type="ECO:0000259" key="2">
    <source>
        <dbReference type="Pfam" id="PF01814"/>
    </source>
</evidence>
<evidence type="ECO:0000313" key="5">
    <source>
        <dbReference type="Proteomes" id="UP000621856"/>
    </source>
</evidence>
<dbReference type="PANTHER" id="PTHR35585:SF1">
    <property type="entry name" value="HHE DOMAIN PROTEIN (AFU_ORTHOLOGUE AFUA_4G00730)"/>
    <property type="match status" value="1"/>
</dbReference>
<dbReference type="RefSeq" id="WP_155137796.1">
    <property type="nucleotide sequence ID" value="NZ_BMGZ01000001.1"/>
</dbReference>